<dbReference type="InterPro" id="IPR017911">
    <property type="entry name" value="MacB-like_ATP-bd"/>
</dbReference>
<dbReference type="KEGG" id="mmai:sS8_4030"/>
<organism evidence="6 7">
    <name type="scientific">Methylocaldum marinum</name>
    <dbReference type="NCBI Taxonomy" id="1432792"/>
    <lineage>
        <taxon>Bacteria</taxon>
        <taxon>Pseudomonadati</taxon>
        <taxon>Pseudomonadota</taxon>
        <taxon>Gammaproteobacteria</taxon>
        <taxon>Methylococcales</taxon>
        <taxon>Methylococcaceae</taxon>
        <taxon>Methylocaldum</taxon>
    </lineage>
</organism>
<evidence type="ECO:0000256" key="3">
    <source>
        <dbReference type="ARBA" id="ARBA00022840"/>
    </source>
</evidence>
<dbReference type="Gene3D" id="3.40.50.300">
    <property type="entry name" value="P-loop containing nucleotide triphosphate hydrolases"/>
    <property type="match status" value="1"/>
</dbReference>
<dbReference type="CDD" id="cd03255">
    <property type="entry name" value="ABC_MJ0796_LolCDE_FtsE"/>
    <property type="match status" value="1"/>
</dbReference>
<dbReference type="InterPro" id="IPR017871">
    <property type="entry name" value="ABC_transporter-like_CS"/>
</dbReference>
<dbReference type="EMBL" id="AP017928">
    <property type="protein sequence ID" value="BBA35961.1"/>
    <property type="molecule type" value="Genomic_DNA"/>
</dbReference>
<evidence type="ECO:0000259" key="5">
    <source>
        <dbReference type="PROSITE" id="PS50893"/>
    </source>
</evidence>
<dbReference type="GO" id="GO:0005524">
    <property type="term" value="F:ATP binding"/>
    <property type="evidence" value="ECO:0007669"/>
    <property type="project" value="UniProtKB-KW"/>
</dbReference>
<evidence type="ECO:0000256" key="4">
    <source>
        <dbReference type="ARBA" id="ARBA00038388"/>
    </source>
</evidence>
<keyword evidence="1" id="KW-0813">Transport</keyword>
<dbReference type="PROSITE" id="PS00211">
    <property type="entry name" value="ABC_TRANSPORTER_1"/>
    <property type="match status" value="1"/>
</dbReference>
<dbReference type="InterPro" id="IPR003439">
    <property type="entry name" value="ABC_transporter-like_ATP-bd"/>
</dbReference>
<evidence type="ECO:0000313" key="7">
    <source>
        <dbReference type="Proteomes" id="UP000266313"/>
    </source>
</evidence>
<dbReference type="GO" id="GO:0016887">
    <property type="term" value="F:ATP hydrolysis activity"/>
    <property type="evidence" value="ECO:0007669"/>
    <property type="project" value="InterPro"/>
</dbReference>
<dbReference type="InterPro" id="IPR003593">
    <property type="entry name" value="AAA+_ATPase"/>
</dbReference>
<dbReference type="AlphaFoldDB" id="A0A250KY98"/>
<name>A0A250KY98_9GAMM</name>
<proteinExistence type="inferred from homology"/>
<evidence type="ECO:0000256" key="2">
    <source>
        <dbReference type="ARBA" id="ARBA00022741"/>
    </source>
</evidence>
<feature type="domain" description="ABC transporter" evidence="5">
    <location>
        <begin position="4"/>
        <end position="224"/>
    </location>
</feature>
<reference evidence="6 7" key="1">
    <citation type="submission" date="2016-12" db="EMBL/GenBank/DDBJ databases">
        <title>Genome sequencing of Methylocaldum marinum.</title>
        <authorList>
            <person name="Takeuchi M."/>
            <person name="Kamagata Y."/>
            <person name="Hiraoka S."/>
            <person name="Oshima K."/>
            <person name="Hattori M."/>
            <person name="Iwasaki W."/>
        </authorList>
    </citation>
    <scope>NUCLEOTIDE SEQUENCE [LARGE SCALE GENOMIC DNA]</scope>
    <source>
        <strain evidence="6 7">S8</strain>
    </source>
</reference>
<dbReference type="RefSeq" id="WP_119631224.1">
    <property type="nucleotide sequence ID" value="NZ_AP017928.1"/>
</dbReference>
<gene>
    <name evidence="6" type="ORF">sS8_4030</name>
</gene>
<dbReference type="OrthoDB" id="66958at2"/>
<dbReference type="PANTHER" id="PTHR24220:SF86">
    <property type="entry name" value="ABC TRANSPORTER ABCH.1"/>
    <property type="match status" value="1"/>
</dbReference>
<dbReference type="InterPro" id="IPR027417">
    <property type="entry name" value="P-loop_NTPase"/>
</dbReference>
<comment type="similarity">
    <text evidence="4">Belongs to the ABC transporter superfamily. Macrolide exporter (TC 3.A.1.122) family.</text>
</comment>
<dbReference type="SUPFAM" id="SSF52540">
    <property type="entry name" value="P-loop containing nucleoside triphosphate hydrolases"/>
    <property type="match status" value="1"/>
</dbReference>
<dbReference type="Proteomes" id="UP000266313">
    <property type="component" value="Chromosome"/>
</dbReference>
<dbReference type="Pfam" id="PF00005">
    <property type="entry name" value="ABC_tran"/>
    <property type="match status" value="1"/>
</dbReference>
<keyword evidence="2" id="KW-0547">Nucleotide-binding</keyword>
<sequence length="225" mass="25204">MTKVRVEHVWKEYKLGKQTVKALRDVSMEVGDGEFIAIAGPSGSGKSTLLNLIGCIDTPSRGEIYIGDEEVSKKTPDQLADLRARTLGFIFQTFNLLPVLTAWENVEYPLLYRKDIPPRERRRRVAHYLVLVGLADFAKHKPSELSGGQRQRVAIARALAGHPAIILADEPTANLDSKTGESVLRLMKRLNRDEKTTFIFSTHDHRVMEMAERVITVSDGQITVP</sequence>
<dbReference type="GO" id="GO:0005886">
    <property type="term" value="C:plasma membrane"/>
    <property type="evidence" value="ECO:0007669"/>
    <property type="project" value="TreeGrafter"/>
</dbReference>
<evidence type="ECO:0000256" key="1">
    <source>
        <dbReference type="ARBA" id="ARBA00022448"/>
    </source>
</evidence>
<dbReference type="GO" id="GO:1902495">
    <property type="term" value="C:transmembrane transporter complex"/>
    <property type="evidence" value="ECO:0007669"/>
    <property type="project" value="UniProtKB-ARBA"/>
</dbReference>
<dbReference type="GO" id="GO:0022857">
    <property type="term" value="F:transmembrane transporter activity"/>
    <property type="evidence" value="ECO:0007669"/>
    <property type="project" value="TreeGrafter"/>
</dbReference>
<protein>
    <submittedName>
        <fullName evidence="6">ABC transporter</fullName>
    </submittedName>
</protein>
<evidence type="ECO:0000313" key="6">
    <source>
        <dbReference type="EMBL" id="BBA35961.1"/>
    </source>
</evidence>
<dbReference type="FunFam" id="3.40.50.300:FF:000032">
    <property type="entry name" value="Export ABC transporter ATP-binding protein"/>
    <property type="match status" value="1"/>
</dbReference>
<dbReference type="InterPro" id="IPR015854">
    <property type="entry name" value="ABC_transpr_LolD-like"/>
</dbReference>
<dbReference type="PANTHER" id="PTHR24220">
    <property type="entry name" value="IMPORT ATP-BINDING PROTEIN"/>
    <property type="match status" value="1"/>
</dbReference>
<keyword evidence="3" id="KW-0067">ATP-binding</keyword>
<dbReference type="PROSITE" id="PS50893">
    <property type="entry name" value="ABC_TRANSPORTER_2"/>
    <property type="match status" value="1"/>
</dbReference>
<dbReference type="SMART" id="SM00382">
    <property type="entry name" value="AAA"/>
    <property type="match status" value="1"/>
</dbReference>
<accession>A0A250KY98</accession>
<keyword evidence="7" id="KW-1185">Reference proteome</keyword>